<dbReference type="RefSeq" id="WP_071444890.1">
    <property type="nucleotide sequence ID" value="NZ_CP114569.1"/>
</dbReference>
<gene>
    <name evidence="2" type="ORF">O4000_28925</name>
</gene>
<dbReference type="Proteomes" id="UP001164536">
    <property type="component" value="Plasmid unnamed5"/>
</dbReference>
<feature type="coiled-coil region" evidence="1">
    <location>
        <begin position="266"/>
        <end position="300"/>
    </location>
</feature>
<accession>A0ABY7LBB4</accession>
<name>A0ABY7LBB4_CITFR</name>
<sequence>MPAFNDVMFEQQYKLFLQTKKDWMQLVDSLAICHSRNAKDEKIRPIAFSNDEAIFNKAVDLQIRWKKFAELATEMKKNKSIAISTAIYSPVPMLIIEPVSVAIGFFNAATTCTHTREDLLNRYEKQIKKLRKFPHTNEAVKALTEEMETFEAYPEGHKFRHRVSGYQDTVLDVVFKGENESTRARCGTHGVMIYHPQWTKDDIKISTEPKTEYFNKYSLIKPLKCSIFTVGDIYGIDQIEIAEAKAAQKTIVEQSILSRITHFERRAKTKLAKAKTEAEIEKANRSIEAGRRKLELLTEEDRKLLERKFATDNNNILSISELRSMFGDTRSRRGKNFNILIKKD</sequence>
<evidence type="ECO:0000313" key="2">
    <source>
        <dbReference type="EMBL" id="WAZ60736.1"/>
    </source>
</evidence>
<keyword evidence="3" id="KW-1185">Reference proteome</keyword>
<protein>
    <submittedName>
        <fullName evidence="2">Uncharacterized protein</fullName>
    </submittedName>
</protein>
<dbReference type="EMBL" id="CP114569">
    <property type="protein sequence ID" value="WAZ60736.1"/>
    <property type="molecule type" value="Genomic_DNA"/>
</dbReference>
<evidence type="ECO:0000313" key="3">
    <source>
        <dbReference type="Proteomes" id="UP001164536"/>
    </source>
</evidence>
<proteinExistence type="predicted"/>
<geneLocation type="plasmid" evidence="2 3">
    <name>unnamed5</name>
</geneLocation>
<reference evidence="2" key="1">
    <citation type="submission" date="2022-12" db="EMBL/GenBank/DDBJ databases">
        <title>2953647.</title>
        <authorList>
            <person name="Hergert J."/>
            <person name="Casey R."/>
            <person name="Wagner J."/>
            <person name="Young E.L."/>
            <person name="Oakeson K.F."/>
        </authorList>
    </citation>
    <scope>NUCLEOTIDE SEQUENCE</scope>
    <source>
        <strain evidence="2">2953647</strain>
        <plasmid evidence="2">unnamed5</plasmid>
    </source>
</reference>
<organism evidence="2 3">
    <name type="scientific">Citrobacter freundii</name>
    <dbReference type="NCBI Taxonomy" id="546"/>
    <lineage>
        <taxon>Bacteria</taxon>
        <taxon>Pseudomonadati</taxon>
        <taxon>Pseudomonadota</taxon>
        <taxon>Gammaproteobacteria</taxon>
        <taxon>Enterobacterales</taxon>
        <taxon>Enterobacteriaceae</taxon>
        <taxon>Citrobacter</taxon>
        <taxon>Citrobacter freundii complex</taxon>
    </lineage>
</organism>
<keyword evidence="2" id="KW-0614">Plasmid</keyword>
<evidence type="ECO:0000256" key="1">
    <source>
        <dbReference type="SAM" id="Coils"/>
    </source>
</evidence>
<keyword evidence="1" id="KW-0175">Coiled coil</keyword>